<dbReference type="InterPro" id="IPR027806">
    <property type="entry name" value="HARBI1_dom"/>
</dbReference>
<reference evidence="14" key="2">
    <citation type="submission" date="2025-09" db="UniProtKB">
        <authorList>
            <consortium name="Ensembl"/>
        </authorList>
    </citation>
    <scope>IDENTIFICATION</scope>
</reference>
<dbReference type="AlphaFoldDB" id="A0A8C4ZWB9"/>
<evidence type="ECO:0000256" key="7">
    <source>
        <dbReference type="ARBA" id="ARBA00022722"/>
    </source>
</evidence>
<sequence length="371" mass="42233">MRFLSGACSRSTPCFHWSYRLLPLHIAILRYRLFSVGWMALEERVPRRKIRDRLNPMEFYENSEFSQRYRFTKESVICLNGKVGPAIKHQSERNFAVPPLQQLLIALRFYATGCFQLVDGDLFGVHKSTVCRIVRRVSKAIARLKGQYIRFEPRRETTAGFYRRAGFPGVIGAIDCTHVPITNPGGENGELFRNRKGYCSINVQVVCDDQARITNVVVRWPGSTHDSRIFDNSQLCALLEEGDIHGHLVGDNGYACRPYLMTPLLNPQTQAEKNYNYSHIQTRGIIERVFGVWKRRFPCIKEGLRTKVDTTLAVIVAVAVLYNFGKRVGDELPEVDEDPLQNDLEDAQVQNAANPNGNAVRRTLIENPFAA</sequence>
<name>A0A8C4ZWB9_GADMO</name>
<dbReference type="GO" id="GO:0046872">
    <property type="term" value="F:metal ion binding"/>
    <property type="evidence" value="ECO:0007669"/>
    <property type="project" value="UniProtKB-KW"/>
</dbReference>
<keyword evidence="6" id="KW-0963">Cytoplasm</keyword>
<evidence type="ECO:0000259" key="13">
    <source>
        <dbReference type="Pfam" id="PF13359"/>
    </source>
</evidence>
<dbReference type="GO" id="GO:0016787">
    <property type="term" value="F:hydrolase activity"/>
    <property type="evidence" value="ECO:0007669"/>
    <property type="project" value="UniProtKB-KW"/>
</dbReference>
<evidence type="ECO:0000256" key="6">
    <source>
        <dbReference type="ARBA" id="ARBA00022490"/>
    </source>
</evidence>
<evidence type="ECO:0000256" key="2">
    <source>
        <dbReference type="ARBA" id="ARBA00004123"/>
    </source>
</evidence>
<comment type="similarity">
    <text evidence="4">Belongs to the HARBI1 family.</text>
</comment>
<keyword evidence="10" id="KW-0539">Nucleus</keyword>
<dbReference type="PANTHER" id="PTHR22930:SF289">
    <property type="entry name" value="DDE TNP4 DOMAIN-CONTAINING PROTEIN-RELATED"/>
    <property type="match status" value="1"/>
</dbReference>
<dbReference type="InterPro" id="IPR026103">
    <property type="entry name" value="HARBI1_animal"/>
</dbReference>
<keyword evidence="8" id="KW-0479">Metal-binding</keyword>
<evidence type="ECO:0000256" key="9">
    <source>
        <dbReference type="ARBA" id="ARBA00022801"/>
    </source>
</evidence>
<protein>
    <recommendedName>
        <fullName evidence="5">Putative nuclease HARBI1</fullName>
    </recommendedName>
    <alternativeName>
        <fullName evidence="11">Harbinger transposase-derived nuclease</fullName>
    </alternativeName>
</protein>
<dbReference type="PANTHER" id="PTHR22930">
    <property type="match status" value="1"/>
</dbReference>
<evidence type="ECO:0000256" key="12">
    <source>
        <dbReference type="ARBA" id="ARBA00045850"/>
    </source>
</evidence>
<dbReference type="GeneTree" id="ENSGT00940000154348"/>
<accession>A0A8C4ZWB9</accession>
<dbReference type="Pfam" id="PF13359">
    <property type="entry name" value="DDE_Tnp_4"/>
    <property type="match status" value="1"/>
</dbReference>
<evidence type="ECO:0000256" key="8">
    <source>
        <dbReference type="ARBA" id="ARBA00022723"/>
    </source>
</evidence>
<keyword evidence="9" id="KW-0378">Hydrolase</keyword>
<dbReference type="Ensembl" id="ENSGMOT00000075293.1">
    <property type="protein sequence ID" value="ENSGMOP00000023226.1"/>
    <property type="gene ID" value="ENSGMOG00000024942.1"/>
</dbReference>
<feature type="domain" description="DDE Tnp4" evidence="13">
    <location>
        <begin position="174"/>
        <end position="323"/>
    </location>
</feature>
<evidence type="ECO:0000313" key="14">
    <source>
        <dbReference type="Ensembl" id="ENSGMOP00000023226.1"/>
    </source>
</evidence>
<comment type="function">
    <text evidence="12">Transposase-derived protein that may have nuclease activity. Does not have transposase activity.</text>
</comment>
<dbReference type="OMA" id="NVVVRWP"/>
<dbReference type="Proteomes" id="UP000694546">
    <property type="component" value="Chromosome 18"/>
</dbReference>
<evidence type="ECO:0000256" key="10">
    <source>
        <dbReference type="ARBA" id="ARBA00023242"/>
    </source>
</evidence>
<comment type="subcellular location">
    <subcellularLocation>
        <location evidence="3">Cytoplasm</location>
    </subcellularLocation>
    <subcellularLocation>
        <location evidence="2">Nucleus</location>
    </subcellularLocation>
</comment>
<evidence type="ECO:0000256" key="11">
    <source>
        <dbReference type="ARBA" id="ARBA00030126"/>
    </source>
</evidence>
<dbReference type="PRINTS" id="PR02086">
    <property type="entry name" value="PUTNUCHARBI1"/>
</dbReference>
<reference evidence="14" key="1">
    <citation type="submission" date="2025-08" db="UniProtKB">
        <authorList>
            <consortium name="Ensembl"/>
        </authorList>
    </citation>
    <scope>IDENTIFICATION</scope>
</reference>
<evidence type="ECO:0000256" key="1">
    <source>
        <dbReference type="ARBA" id="ARBA00001968"/>
    </source>
</evidence>
<proteinExistence type="inferred from homology"/>
<keyword evidence="15" id="KW-1185">Reference proteome</keyword>
<organism evidence="14 15">
    <name type="scientific">Gadus morhua</name>
    <name type="common">Atlantic cod</name>
    <dbReference type="NCBI Taxonomy" id="8049"/>
    <lineage>
        <taxon>Eukaryota</taxon>
        <taxon>Metazoa</taxon>
        <taxon>Chordata</taxon>
        <taxon>Craniata</taxon>
        <taxon>Vertebrata</taxon>
        <taxon>Euteleostomi</taxon>
        <taxon>Actinopterygii</taxon>
        <taxon>Neopterygii</taxon>
        <taxon>Teleostei</taxon>
        <taxon>Neoteleostei</taxon>
        <taxon>Acanthomorphata</taxon>
        <taxon>Zeiogadaria</taxon>
        <taxon>Gadariae</taxon>
        <taxon>Gadiformes</taxon>
        <taxon>Gadoidei</taxon>
        <taxon>Gadidae</taxon>
        <taxon>Gadus</taxon>
    </lineage>
</organism>
<dbReference type="GO" id="GO:0005634">
    <property type="term" value="C:nucleus"/>
    <property type="evidence" value="ECO:0007669"/>
    <property type="project" value="UniProtKB-SubCell"/>
</dbReference>
<dbReference type="InterPro" id="IPR045249">
    <property type="entry name" value="HARBI1-like"/>
</dbReference>
<keyword evidence="7" id="KW-0540">Nuclease</keyword>
<comment type="cofactor">
    <cofactor evidence="1">
        <name>a divalent metal cation</name>
        <dbReference type="ChEBI" id="CHEBI:60240"/>
    </cofactor>
</comment>
<dbReference type="GO" id="GO:0005737">
    <property type="term" value="C:cytoplasm"/>
    <property type="evidence" value="ECO:0007669"/>
    <property type="project" value="UniProtKB-SubCell"/>
</dbReference>
<evidence type="ECO:0000256" key="5">
    <source>
        <dbReference type="ARBA" id="ARBA00015519"/>
    </source>
</evidence>
<evidence type="ECO:0000313" key="15">
    <source>
        <dbReference type="Proteomes" id="UP000694546"/>
    </source>
</evidence>
<evidence type="ECO:0000256" key="3">
    <source>
        <dbReference type="ARBA" id="ARBA00004496"/>
    </source>
</evidence>
<dbReference type="GO" id="GO:0004518">
    <property type="term" value="F:nuclease activity"/>
    <property type="evidence" value="ECO:0007669"/>
    <property type="project" value="UniProtKB-KW"/>
</dbReference>
<evidence type="ECO:0000256" key="4">
    <source>
        <dbReference type="ARBA" id="ARBA00006958"/>
    </source>
</evidence>